<evidence type="ECO:0000256" key="1">
    <source>
        <dbReference type="SAM" id="MobiDB-lite"/>
    </source>
</evidence>
<evidence type="ECO:0000259" key="3">
    <source>
        <dbReference type="PROSITE" id="PS50866"/>
    </source>
</evidence>
<dbReference type="InterPro" id="IPR032010">
    <property type="entry name" value="APD1-4_M"/>
</dbReference>
<protein>
    <recommendedName>
        <fullName evidence="3">GOLD domain-containing protein</fullName>
    </recommendedName>
</protein>
<gene>
    <name evidence="4" type="ORF">SPPG_00620</name>
</gene>
<feature type="domain" description="GOLD" evidence="3">
    <location>
        <begin position="215"/>
        <end position="329"/>
    </location>
</feature>
<dbReference type="GeneID" id="27684338"/>
<dbReference type="Pfam" id="PF16041">
    <property type="entry name" value="APD1-4_M"/>
    <property type="match status" value="1"/>
</dbReference>
<name>A0A0L0HVJ6_SPIPD</name>
<dbReference type="EMBL" id="KQ257450">
    <property type="protein sequence ID" value="KND04930.1"/>
    <property type="molecule type" value="Genomic_DNA"/>
</dbReference>
<keyword evidence="5" id="KW-1185">Reference proteome</keyword>
<keyword evidence="2" id="KW-0812">Transmembrane</keyword>
<dbReference type="OrthoDB" id="2121889at2759"/>
<feature type="compositionally biased region" description="Polar residues" evidence="1">
    <location>
        <begin position="433"/>
        <end position="442"/>
    </location>
</feature>
<proteinExistence type="predicted"/>
<feature type="compositionally biased region" description="Basic and acidic residues" evidence="1">
    <location>
        <begin position="1"/>
        <end position="12"/>
    </location>
</feature>
<accession>A0A0L0HVJ6</accession>
<dbReference type="OMA" id="HEADSYA"/>
<dbReference type="AlphaFoldDB" id="A0A0L0HVJ6"/>
<evidence type="ECO:0000313" key="4">
    <source>
        <dbReference type="EMBL" id="KND04930.1"/>
    </source>
</evidence>
<reference evidence="4 5" key="1">
    <citation type="submission" date="2009-08" db="EMBL/GenBank/DDBJ databases">
        <title>The Genome Sequence of Spizellomyces punctatus strain DAOM BR117.</title>
        <authorList>
            <consortium name="The Broad Institute Genome Sequencing Platform"/>
            <person name="Russ C."/>
            <person name="Cuomo C."/>
            <person name="Shea T."/>
            <person name="Young S.K."/>
            <person name="Zeng Q."/>
            <person name="Koehrsen M."/>
            <person name="Haas B."/>
            <person name="Borodovsky M."/>
            <person name="Guigo R."/>
            <person name="Alvarado L."/>
            <person name="Berlin A."/>
            <person name="Bochicchio J."/>
            <person name="Borenstein D."/>
            <person name="Chapman S."/>
            <person name="Chen Z."/>
            <person name="Engels R."/>
            <person name="Freedman E."/>
            <person name="Gellesch M."/>
            <person name="Goldberg J."/>
            <person name="Griggs A."/>
            <person name="Gujja S."/>
            <person name="Heiman D."/>
            <person name="Hepburn T."/>
            <person name="Howarth C."/>
            <person name="Jen D."/>
            <person name="Larson L."/>
            <person name="Lewis B."/>
            <person name="Mehta T."/>
            <person name="Park D."/>
            <person name="Pearson M."/>
            <person name="Roberts A."/>
            <person name="Saif S."/>
            <person name="Shenoy N."/>
            <person name="Sisk P."/>
            <person name="Stolte C."/>
            <person name="Sykes S."/>
            <person name="Thomson T."/>
            <person name="Walk T."/>
            <person name="White J."/>
            <person name="Yandava C."/>
            <person name="Burger G."/>
            <person name="Gray M.W."/>
            <person name="Holland P.W.H."/>
            <person name="King N."/>
            <person name="Lang F.B.F."/>
            <person name="Roger A.J."/>
            <person name="Ruiz-Trillo I."/>
            <person name="Lander E."/>
            <person name="Nusbaum C."/>
        </authorList>
    </citation>
    <scope>NUCLEOTIDE SEQUENCE [LARGE SCALE GENOMIC DNA]</scope>
    <source>
        <strain evidence="4 5">DAOM BR117</strain>
    </source>
</reference>
<feature type="transmembrane region" description="Helical" evidence="2">
    <location>
        <begin position="377"/>
        <end position="400"/>
    </location>
</feature>
<feature type="region of interest" description="Disordered" evidence="1">
    <location>
        <begin position="417"/>
        <end position="480"/>
    </location>
</feature>
<keyword evidence="2" id="KW-0472">Membrane</keyword>
<organism evidence="4 5">
    <name type="scientific">Spizellomyces punctatus (strain DAOM BR117)</name>
    <dbReference type="NCBI Taxonomy" id="645134"/>
    <lineage>
        <taxon>Eukaryota</taxon>
        <taxon>Fungi</taxon>
        <taxon>Fungi incertae sedis</taxon>
        <taxon>Chytridiomycota</taxon>
        <taxon>Chytridiomycota incertae sedis</taxon>
        <taxon>Chytridiomycetes</taxon>
        <taxon>Spizellomycetales</taxon>
        <taxon>Spizellomycetaceae</taxon>
        <taxon>Spizellomyces</taxon>
    </lineage>
</organism>
<feature type="region of interest" description="Disordered" evidence="1">
    <location>
        <begin position="1"/>
        <end position="36"/>
    </location>
</feature>
<dbReference type="RefSeq" id="XP_016612969.1">
    <property type="nucleotide sequence ID" value="XM_016748950.1"/>
</dbReference>
<dbReference type="InParanoid" id="A0A0L0HVJ6"/>
<keyword evidence="2" id="KW-1133">Transmembrane helix</keyword>
<dbReference type="Proteomes" id="UP000053201">
    <property type="component" value="Unassembled WGS sequence"/>
</dbReference>
<feature type="compositionally biased region" description="Pro residues" evidence="1">
    <location>
        <begin position="443"/>
        <end position="452"/>
    </location>
</feature>
<dbReference type="VEuPathDB" id="FungiDB:SPPG_00620"/>
<sequence>MEGTGFRDDSSRTFDSGSSTWPSHGHSHHSHHSSSSFVPGLLLGALGGAFGASWWRSNNPAVPPPSGYFPQHPQQPLFPNDGRTYYPAPSPVRPQPQHPYYPQYSPVPPRPSTPQNVPFLPDPVFVMPGPPPTPARKRACSLSCCLCILLVIAIVIAAMLVPKPGAHDVKVVVGDRKLVSVDSKWFKEVEVAGASQVDVYLFNQVPPLDDVVQMSKNISVNLERGSYHFVRYDVHPGSTVHVTWDFNSYNVHPTFAILESEAAFHAWKANAYIPPQWWLHDQNTPKGTYTFTAPDNSEYYFIFYSPSRRAYAKGSASFQVKAITYSITNPAAHCPAGSNDICSFTLFPGREADILFVAPTDGDSYTMTYKTKPRREAYAALFASLSSAVGVCLGVALIAWCGQKCCGMICGRKERRGYEPIPDGQGEEERRAGQSSSRNQGPHTPPQIPPFNPAVSGRYGDGRQEPSAPPPYSVMDPNVL</sequence>
<dbReference type="PROSITE" id="PS50866">
    <property type="entry name" value="GOLD"/>
    <property type="match status" value="1"/>
</dbReference>
<evidence type="ECO:0000313" key="5">
    <source>
        <dbReference type="Proteomes" id="UP000053201"/>
    </source>
</evidence>
<dbReference type="InterPro" id="IPR009038">
    <property type="entry name" value="GOLD_dom"/>
</dbReference>
<feature type="transmembrane region" description="Helical" evidence="2">
    <location>
        <begin position="139"/>
        <end position="161"/>
    </location>
</feature>
<evidence type="ECO:0000256" key="2">
    <source>
        <dbReference type="SAM" id="Phobius"/>
    </source>
</evidence>